<comment type="caution">
    <text evidence="3">The sequence shown here is derived from an EMBL/GenBank/DDBJ whole genome shotgun (WGS) entry which is preliminary data.</text>
</comment>
<dbReference type="AlphaFoldDB" id="A0AAQ4F312"/>
<dbReference type="GO" id="GO:0007411">
    <property type="term" value="P:axon guidance"/>
    <property type="evidence" value="ECO:0007669"/>
    <property type="project" value="TreeGrafter"/>
</dbReference>
<dbReference type="InterPro" id="IPR003599">
    <property type="entry name" value="Ig_sub"/>
</dbReference>
<name>A0AAQ4F312_AMBAM</name>
<feature type="non-terminal residue" evidence="3">
    <location>
        <position position="173"/>
    </location>
</feature>
<dbReference type="InterPro" id="IPR007110">
    <property type="entry name" value="Ig-like_dom"/>
</dbReference>
<gene>
    <name evidence="3" type="ORF">V5799_017135</name>
</gene>
<sequence>MSDEASTHRSPYSEFCGWKNYCHRWYRQDGTGRRSSVTESHRLQSSNGVLSIRGVNVQDGGRYVCVARNSVGEQRVETVLTVAVPLSARLEPRLQTVAIGMPAEFNCSVEGQPVHRVTWRKDGAQLLPDGRIELVAEDRLRIQTVRREDAGMYQCFATNDRDSCQAAATLRLH</sequence>
<evidence type="ECO:0000313" key="4">
    <source>
        <dbReference type="Proteomes" id="UP001321473"/>
    </source>
</evidence>
<dbReference type="InterPro" id="IPR013098">
    <property type="entry name" value="Ig_I-set"/>
</dbReference>
<dbReference type="Gene3D" id="2.60.40.10">
    <property type="entry name" value="Immunoglobulins"/>
    <property type="match status" value="2"/>
</dbReference>
<evidence type="ECO:0000313" key="3">
    <source>
        <dbReference type="EMBL" id="KAK8781524.1"/>
    </source>
</evidence>
<organism evidence="3 4">
    <name type="scientific">Amblyomma americanum</name>
    <name type="common">Lone star tick</name>
    <dbReference type="NCBI Taxonomy" id="6943"/>
    <lineage>
        <taxon>Eukaryota</taxon>
        <taxon>Metazoa</taxon>
        <taxon>Ecdysozoa</taxon>
        <taxon>Arthropoda</taxon>
        <taxon>Chelicerata</taxon>
        <taxon>Arachnida</taxon>
        <taxon>Acari</taxon>
        <taxon>Parasitiformes</taxon>
        <taxon>Ixodida</taxon>
        <taxon>Ixodoidea</taxon>
        <taxon>Ixodidae</taxon>
        <taxon>Amblyomminae</taxon>
        <taxon>Amblyomma</taxon>
    </lineage>
</organism>
<dbReference type="PROSITE" id="PS50835">
    <property type="entry name" value="IG_LIKE"/>
    <property type="match status" value="2"/>
</dbReference>
<evidence type="ECO:0000256" key="1">
    <source>
        <dbReference type="ARBA" id="ARBA00023319"/>
    </source>
</evidence>
<dbReference type="GO" id="GO:0005886">
    <property type="term" value="C:plasma membrane"/>
    <property type="evidence" value="ECO:0007669"/>
    <property type="project" value="TreeGrafter"/>
</dbReference>
<dbReference type="PANTHER" id="PTHR10075:SF100">
    <property type="entry name" value="FASCICLIN-2"/>
    <property type="match status" value="1"/>
</dbReference>
<dbReference type="InterPro" id="IPR013783">
    <property type="entry name" value="Ig-like_fold"/>
</dbReference>
<protein>
    <recommendedName>
        <fullName evidence="2">Ig-like domain-containing protein</fullName>
    </recommendedName>
</protein>
<reference evidence="3 4" key="1">
    <citation type="journal article" date="2023" name="Arcadia Sci">
        <title>De novo assembly of a long-read Amblyomma americanum tick genome.</title>
        <authorList>
            <person name="Chou S."/>
            <person name="Poskanzer K.E."/>
            <person name="Rollins M."/>
            <person name="Thuy-Boun P.S."/>
        </authorList>
    </citation>
    <scope>NUCLEOTIDE SEQUENCE [LARGE SCALE GENOMIC DNA]</scope>
    <source>
        <strain evidence="3">F_SG_1</strain>
        <tissue evidence="3">Salivary glands</tissue>
    </source>
</reference>
<keyword evidence="1" id="KW-0393">Immunoglobulin domain</keyword>
<dbReference type="SUPFAM" id="SSF48726">
    <property type="entry name" value="Immunoglobulin"/>
    <property type="match status" value="2"/>
</dbReference>
<dbReference type="EMBL" id="JARKHS020007607">
    <property type="protein sequence ID" value="KAK8781524.1"/>
    <property type="molecule type" value="Genomic_DNA"/>
</dbReference>
<feature type="domain" description="Ig-like" evidence="2">
    <location>
        <begin position="24"/>
        <end position="81"/>
    </location>
</feature>
<dbReference type="PANTHER" id="PTHR10075">
    <property type="entry name" value="BASIGIN RELATED"/>
    <property type="match status" value="1"/>
</dbReference>
<feature type="domain" description="Ig-like" evidence="2">
    <location>
        <begin position="85"/>
        <end position="171"/>
    </location>
</feature>
<proteinExistence type="predicted"/>
<dbReference type="GO" id="GO:0007156">
    <property type="term" value="P:homophilic cell adhesion via plasma membrane adhesion molecules"/>
    <property type="evidence" value="ECO:0007669"/>
    <property type="project" value="TreeGrafter"/>
</dbReference>
<accession>A0AAQ4F312</accession>
<dbReference type="GO" id="GO:0098632">
    <property type="term" value="F:cell-cell adhesion mediator activity"/>
    <property type="evidence" value="ECO:0007669"/>
    <property type="project" value="TreeGrafter"/>
</dbReference>
<dbReference type="InterPro" id="IPR036179">
    <property type="entry name" value="Ig-like_dom_sf"/>
</dbReference>
<dbReference type="SMART" id="SM00409">
    <property type="entry name" value="IG"/>
    <property type="match status" value="2"/>
</dbReference>
<dbReference type="SMART" id="SM00408">
    <property type="entry name" value="IGc2"/>
    <property type="match status" value="2"/>
</dbReference>
<dbReference type="GO" id="GO:0070593">
    <property type="term" value="P:dendrite self-avoidance"/>
    <property type="evidence" value="ECO:0007669"/>
    <property type="project" value="TreeGrafter"/>
</dbReference>
<dbReference type="Pfam" id="PF07679">
    <property type="entry name" value="I-set"/>
    <property type="match status" value="2"/>
</dbReference>
<dbReference type="InterPro" id="IPR003598">
    <property type="entry name" value="Ig_sub2"/>
</dbReference>
<evidence type="ECO:0000259" key="2">
    <source>
        <dbReference type="PROSITE" id="PS50835"/>
    </source>
</evidence>
<dbReference type="GO" id="GO:0030424">
    <property type="term" value="C:axon"/>
    <property type="evidence" value="ECO:0007669"/>
    <property type="project" value="TreeGrafter"/>
</dbReference>
<keyword evidence="4" id="KW-1185">Reference proteome</keyword>
<dbReference type="FunFam" id="2.60.40.10:FF:001049">
    <property type="entry name" value="Down syndrome cell adhesion molecule-like protein Dscam2"/>
    <property type="match status" value="1"/>
</dbReference>
<dbReference type="Proteomes" id="UP001321473">
    <property type="component" value="Unassembled WGS sequence"/>
</dbReference>